<keyword evidence="2" id="KW-1185">Reference proteome</keyword>
<protein>
    <submittedName>
        <fullName evidence="1">Uncharacterized protein</fullName>
    </submittedName>
</protein>
<proteinExistence type="predicted"/>
<name>A0A026WY10_OOCBI</name>
<reference evidence="1 2" key="1">
    <citation type="journal article" date="2014" name="Curr. Biol.">
        <title>The genome of the clonal raider ant Cerapachys biroi.</title>
        <authorList>
            <person name="Oxley P.R."/>
            <person name="Ji L."/>
            <person name="Fetter-Pruneda I."/>
            <person name="McKenzie S.K."/>
            <person name="Li C."/>
            <person name="Hu H."/>
            <person name="Zhang G."/>
            <person name="Kronauer D.J."/>
        </authorList>
    </citation>
    <scope>NUCLEOTIDE SEQUENCE [LARGE SCALE GENOMIC DNA]</scope>
</reference>
<evidence type="ECO:0000313" key="2">
    <source>
        <dbReference type="Proteomes" id="UP000053097"/>
    </source>
</evidence>
<evidence type="ECO:0000313" key="1">
    <source>
        <dbReference type="EMBL" id="EZA60703.1"/>
    </source>
</evidence>
<dbReference type="AlphaFoldDB" id="A0A026WY10"/>
<dbReference type="Proteomes" id="UP000053097">
    <property type="component" value="Unassembled WGS sequence"/>
</dbReference>
<sequence length="55" mass="6364">MHKKNEVRSLHRKYNIPLIAKVIIRFYNTSLIASASKFAFVVHVSKTQEITISFS</sequence>
<gene>
    <name evidence="1" type="ORF">X777_11362</name>
</gene>
<organism evidence="1 2">
    <name type="scientific">Ooceraea biroi</name>
    <name type="common">Clonal raider ant</name>
    <name type="synonym">Cerapachys biroi</name>
    <dbReference type="NCBI Taxonomy" id="2015173"/>
    <lineage>
        <taxon>Eukaryota</taxon>
        <taxon>Metazoa</taxon>
        <taxon>Ecdysozoa</taxon>
        <taxon>Arthropoda</taxon>
        <taxon>Hexapoda</taxon>
        <taxon>Insecta</taxon>
        <taxon>Pterygota</taxon>
        <taxon>Neoptera</taxon>
        <taxon>Endopterygota</taxon>
        <taxon>Hymenoptera</taxon>
        <taxon>Apocrita</taxon>
        <taxon>Aculeata</taxon>
        <taxon>Formicoidea</taxon>
        <taxon>Formicidae</taxon>
        <taxon>Dorylinae</taxon>
        <taxon>Ooceraea</taxon>
    </lineage>
</organism>
<accession>A0A026WY10</accession>
<dbReference type="EMBL" id="KK107070">
    <property type="protein sequence ID" value="EZA60703.1"/>
    <property type="molecule type" value="Genomic_DNA"/>
</dbReference>